<comment type="caution">
    <text evidence="1">The sequence shown here is derived from an EMBL/GenBank/DDBJ whole genome shotgun (WGS) entry which is preliminary data.</text>
</comment>
<dbReference type="CDD" id="cd00229">
    <property type="entry name" value="SGNH_hydrolase"/>
    <property type="match status" value="1"/>
</dbReference>
<proteinExistence type="predicted"/>
<evidence type="ECO:0000313" key="2">
    <source>
        <dbReference type="Proteomes" id="UP001596105"/>
    </source>
</evidence>
<dbReference type="RefSeq" id="WP_209749135.1">
    <property type="nucleotide sequence ID" value="NZ_JBHSMH010000023.1"/>
</dbReference>
<name>A0ABW0LT81_9BACL</name>
<dbReference type="PANTHER" id="PTHR34407:SF1">
    <property type="entry name" value="SGNH HYDROLASE-TYPE ESTERASE DOMAIN-CONTAINING PROTEIN"/>
    <property type="match status" value="1"/>
</dbReference>
<dbReference type="GO" id="GO:0016787">
    <property type="term" value="F:hydrolase activity"/>
    <property type="evidence" value="ECO:0007669"/>
    <property type="project" value="UniProtKB-KW"/>
</dbReference>
<keyword evidence="1" id="KW-0378">Hydrolase</keyword>
<gene>
    <name evidence="1" type="ORF">ACFPPD_09865</name>
</gene>
<accession>A0ABW0LT81</accession>
<dbReference type="PANTHER" id="PTHR34407">
    <property type="entry name" value="EXPRESSED PROTEIN"/>
    <property type="match status" value="1"/>
</dbReference>
<reference evidence="2" key="1">
    <citation type="journal article" date="2019" name="Int. J. Syst. Evol. Microbiol.">
        <title>The Global Catalogue of Microorganisms (GCM) 10K type strain sequencing project: providing services to taxonomists for standard genome sequencing and annotation.</title>
        <authorList>
            <consortium name="The Broad Institute Genomics Platform"/>
            <consortium name="The Broad Institute Genome Sequencing Center for Infectious Disease"/>
            <person name="Wu L."/>
            <person name="Ma J."/>
        </authorList>
    </citation>
    <scope>NUCLEOTIDE SEQUENCE [LARGE SCALE GENOMIC DNA]</scope>
    <source>
        <strain evidence="2">CCUG 57113</strain>
    </source>
</reference>
<dbReference type="EMBL" id="JBHSMH010000023">
    <property type="protein sequence ID" value="MFC5469029.1"/>
    <property type="molecule type" value="Genomic_DNA"/>
</dbReference>
<dbReference type="Proteomes" id="UP001596105">
    <property type="component" value="Unassembled WGS sequence"/>
</dbReference>
<sequence>MSMKLEVYRHRAPLKITYESIGKGSITIGFIGGSITDARKFHGNWPETVIHWMAERYEGLRIQVENAAISATGSDLAVFRAERDLIAKGCDLVFVEFAVNDDHEPKSKRMRTREGLIRKLLEDRKREIVLVYMYNQNMYEDMTAGRLPPSIEEFEQLAEHYGIGSAWAGLHALEEVKRGRMRFEEWLPDGLHPEGRGSFSYGSCVTEFLAREEERYSIATGPDSARKELPAPIAADHWGEARVQSLDTLVRKGIWSLRRWPYLPGMEQVLYTSSIGSKLALTFHGSALYFGFDFGKQSAEFRYRIDDGEWLKSNRERPGWCGDRGWFVLNTIAEGLEPKEHRCEVEVIHGNRADCEGTQFCLALVGVLP</sequence>
<evidence type="ECO:0000313" key="1">
    <source>
        <dbReference type="EMBL" id="MFC5469029.1"/>
    </source>
</evidence>
<protein>
    <submittedName>
        <fullName evidence="1">SGNH/GDSL hydrolase family protein</fullName>
    </submittedName>
</protein>
<dbReference type="InterPro" id="IPR036514">
    <property type="entry name" value="SGNH_hydro_sf"/>
</dbReference>
<dbReference type="Gene3D" id="3.40.50.1110">
    <property type="entry name" value="SGNH hydrolase"/>
    <property type="match status" value="1"/>
</dbReference>
<dbReference type="SUPFAM" id="SSF52266">
    <property type="entry name" value="SGNH hydrolase"/>
    <property type="match status" value="1"/>
</dbReference>
<organism evidence="1 2">
    <name type="scientific">Cohnella suwonensis</name>
    <dbReference type="NCBI Taxonomy" id="696072"/>
    <lineage>
        <taxon>Bacteria</taxon>
        <taxon>Bacillati</taxon>
        <taxon>Bacillota</taxon>
        <taxon>Bacilli</taxon>
        <taxon>Bacillales</taxon>
        <taxon>Paenibacillaceae</taxon>
        <taxon>Cohnella</taxon>
    </lineage>
</organism>
<keyword evidence="2" id="KW-1185">Reference proteome</keyword>